<dbReference type="AlphaFoldDB" id="A0A6L5JW99"/>
<evidence type="ECO:0000256" key="1">
    <source>
        <dbReference type="ARBA" id="ARBA00004651"/>
    </source>
</evidence>
<sequence length="265" mass="27900">MHPKLVEFLAGCRDEAPLQLGVLPFGMICGIASLAAGMPAWLAQLASAIVFSGAAQLVIVQMLAVGSGAAPIGLTAGLLGVRHVLYSVSLADYVRHLPRRWRLLLAYLLTDEAYAIAILRYQAQTAAVHQSVPGTPPGNTAPGATGDAEGSPVRDLRHWYFFGCGLTLWLTWQVSTAIGIVFGATIPADWDIDFAVPLTFIALLTLLIRERANQAAAAVAALGALLLAALPYNLGLVGAIILGLMAGALSTRLARRTRLAREASQ</sequence>
<proteinExistence type="inferred from homology"/>
<comment type="similarity">
    <text evidence="2">Belongs to the AzlC family.</text>
</comment>
<evidence type="ECO:0000256" key="4">
    <source>
        <dbReference type="ARBA" id="ARBA00022475"/>
    </source>
</evidence>
<dbReference type="PANTHER" id="PTHR34979:SF1">
    <property type="entry name" value="INNER MEMBRANE PROTEIN YGAZ"/>
    <property type="match status" value="1"/>
</dbReference>
<keyword evidence="6 8" id="KW-1133">Transmembrane helix</keyword>
<evidence type="ECO:0000256" key="3">
    <source>
        <dbReference type="ARBA" id="ARBA00022448"/>
    </source>
</evidence>
<keyword evidence="4" id="KW-1003">Cell membrane</keyword>
<dbReference type="Proteomes" id="UP000480275">
    <property type="component" value="Unassembled WGS sequence"/>
</dbReference>
<feature type="transmembrane region" description="Helical" evidence="8">
    <location>
        <begin position="20"/>
        <end position="38"/>
    </location>
</feature>
<feature type="transmembrane region" description="Helical" evidence="8">
    <location>
        <begin position="159"/>
        <end position="186"/>
    </location>
</feature>
<evidence type="ECO:0000313" key="9">
    <source>
        <dbReference type="EMBL" id="MQY51072.1"/>
    </source>
</evidence>
<evidence type="ECO:0000313" key="10">
    <source>
        <dbReference type="Proteomes" id="UP000480275"/>
    </source>
</evidence>
<organism evidence="9 10">
    <name type="scientific">Rhodocyclus tenuis</name>
    <name type="common">Rhodospirillum tenue</name>
    <dbReference type="NCBI Taxonomy" id="1066"/>
    <lineage>
        <taxon>Bacteria</taxon>
        <taxon>Pseudomonadati</taxon>
        <taxon>Pseudomonadota</taxon>
        <taxon>Betaproteobacteria</taxon>
        <taxon>Rhodocyclales</taxon>
        <taxon>Rhodocyclaceae</taxon>
        <taxon>Rhodocyclus</taxon>
    </lineage>
</organism>
<dbReference type="GO" id="GO:1903785">
    <property type="term" value="P:L-valine transmembrane transport"/>
    <property type="evidence" value="ECO:0007669"/>
    <property type="project" value="TreeGrafter"/>
</dbReference>
<dbReference type="PANTHER" id="PTHR34979">
    <property type="entry name" value="INNER MEMBRANE PROTEIN YGAZ"/>
    <property type="match status" value="1"/>
</dbReference>
<dbReference type="EMBL" id="WIXJ01000002">
    <property type="protein sequence ID" value="MQY51072.1"/>
    <property type="molecule type" value="Genomic_DNA"/>
</dbReference>
<evidence type="ECO:0000256" key="5">
    <source>
        <dbReference type="ARBA" id="ARBA00022692"/>
    </source>
</evidence>
<evidence type="ECO:0000256" key="8">
    <source>
        <dbReference type="SAM" id="Phobius"/>
    </source>
</evidence>
<comment type="caution">
    <text evidence="9">The sequence shown here is derived from an EMBL/GenBank/DDBJ whole genome shotgun (WGS) entry which is preliminary data.</text>
</comment>
<keyword evidence="7 8" id="KW-0472">Membrane</keyword>
<protein>
    <submittedName>
        <fullName evidence="9">Branched-chain amino acid ABC transporter permease</fullName>
    </submittedName>
</protein>
<reference evidence="9 10" key="1">
    <citation type="submission" date="2019-10" db="EMBL/GenBank/DDBJ databases">
        <title>Whole-genome sequence of the purple nonsulfur photosynthetic bacterium Rhodocyclus tenuis.</title>
        <authorList>
            <person name="Kyndt J.A."/>
            <person name="Meyer T.E."/>
        </authorList>
    </citation>
    <scope>NUCLEOTIDE SEQUENCE [LARGE SCALE GENOMIC DNA]</scope>
    <source>
        <strain evidence="9 10">DSM 110</strain>
    </source>
</reference>
<accession>A0A6L5JW99</accession>
<dbReference type="GO" id="GO:0005886">
    <property type="term" value="C:plasma membrane"/>
    <property type="evidence" value="ECO:0007669"/>
    <property type="project" value="UniProtKB-SubCell"/>
</dbReference>
<evidence type="ECO:0000256" key="6">
    <source>
        <dbReference type="ARBA" id="ARBA00022989"/>
    </source>
</evidence>
<gene>
    <name evidence="9" type="ORF">GHK24_04685</name>
</gene>
<keyword evidence="3" id="KW-0813">Transport</keyword>
<dbReference type="Pfam" id="PF03591">
    <property type="entry name" value="AzlC"/>
    <property type="match status" value="1"/>
</dbReference>
<dbReference type="InterPro" id="IPR011606">
    <property type="entry name" value="Brnchd-chn_aa_trnsp_permease"/>
</dbReference>
<evidence type="ECO:0000256" key="2">
    <source>
        <dbReference type="ARBA" id="ARBA00010735"/>
    </source>
</evidence>
<feature type="transmembrane region" description="Helical" evidence="8">
    <location>
        <begin position="192"/>
        <end position="208"/>
    </location>
</feature>
<evidence type="ECO:0000256" key="7">
    <source>
        <dbReference type="ARBA" id="ARBA00023136"/>
    </source>
</evidence>
<keyword evidence="5 8" id="KW-0812">Transmembrane</keyword>
<name>A0A6L5JW99_RHOTE</name>
<dbReference type="OrthoDB" id="3177005at2"/>
<comment type="subcellular location">
    <subcellularLocation>
        <location evidence="1">Cell membrane</location>
        <topology evidence="1">Multi-pass membrane protein</topology>
    </subcellularLocation>
</comment>